<comment type="similarity">
    <text evidence="1 6 7">Belongs to the peptidase S8 family.</text>
</comment>
<dbReference type="InterPro" id="IPR036852">
    <property type="entry name" value="Peptidase_S8/S53_dom_sf"/>
</dbReference>
<feature type="domain" description="Peptidase S8/S53" evidence="9">
    <location>
        <begin position="320"/>
        <end position="575"/>
    </location>
</feature>
<proteinExistence type="inferred from homology"/>
<evidence type="ECO:0000256" key="5">
    <source>
        <dbReference type="PIRSR" id="PIRSR615500-1"/>
    </source>
</evidence>
<evidence type="ECO:0000256" key="1">
    <source>
        <dbReference type="ARBA" id="ARBA00011073"/>
    </source>
</evidence>
<sequence length="602" mass="62797">MPDLTYASLPDTLSADLPGLSSGFHLSGLAGTTDGFSRLGSQAYPQQTAFSARYDQDTFKNLSDIDSISGSRSRSLSFNLSISSSSIWDSSRFASGSLFSGSFNGQEGGDRPSFANSQPGQRHTSKSDALTGLADDESLVATATRNRRSGGVNAQQTIHESLSRWDARNPTRPNTYKDDYRLQSTTGGQVQLDLTSGAFDAYLQIVDSRTGRVIAANDDGGGGTNARLTLNLQAGVGYIVRVTSYWANETGNYSLTLSTPNAQPPANGFNSTYGYGLVNAAAAVAQSIGRTPYTPVADAGHSWSNNLVNAPEVWAQGYTGRNVVVAVVDTGVDYTHSDLDANIWRNTREIPGNGIDDDGNGFVDDVRGWNFANGNNNPMDVNGHGTHVAGTIAAENNGTGITGVAYNAQIMPVKVLGDDGSGTNLSVARGIRYAADNGANVINLSLGGGYSSDIESAIAHAVSRGAIVVMAAGNEGAARPSNPASLAIQYGVSVGAIDSSGNLASFSNRAGTDSRMQHVVAPGVNILSTRPGGRYQSLNGTSMATPHVAGVVALMRQANPSLTDAQVRQILTSSAIRASSSLSSPVDPASLTLTLVPRRSRR</sequence>
<evidence type="ECO:0000256" key="4">
    <source>
        <dbReference type="ARBA" id="ARBA00022825"/>
    </source>
</evidence>
<dbReference type="PROSITE" id="PS00136">
    <property type="entry name" value="SUBTILASE_ASP"/>
    <property type="match status" value="1"/>
</dbReference>
<keyword evidence="3 6" id="KW-0378">Hydrolase</keyword>
<protein>
    <submittedName>
        <fullName evidence="10">S8 family serine peptidase</fullName>
    </submittedName>
</protein>
<dbReference type="SUPFAM" id="SSF52743">
    <property type="entry name" value="Subtilisin-like"/>
    <property type="match status" value="1"/>
</dbReference>
<keyword evidence="2 6" id="KW-0645">Protease</keyword>
<dbReference type="InterPro" id="IPR023828">
    <property type="entry name" value="Peptidase_S8_Ser-AS"/>
</dbReference>
<dbReference type="PROSITE" id="PS00137">
    <property type="entry name" value="SUBTILASE_HIS"/>
    <property type="match status" value="1"/>
</dbReference>
<keyword evidence="4 6" id="KW-0720">Serine protease</keyword>
<dbReference type="SUPFAM" id="SSF89260">
    <property type="entry name" value="Collagen-binding domain"/>
    <property type="match status" value="1"/>
</dbReference>
<dbReference type="AlphaFoldDB" id="A0A6M8BGN7"/>
<evidence type="ECO:0000256" key="2">
    <source>
        <dbReference type="ARBA" id="ARBA00022670"/>
    </source>
</evidence>
<name>A0A6M8BGN7_9CYAN</name>
<reference evidence="10 11" key="1">
    <citation type="submission" date="2020-05" db="EMBL/GenBank/DDBJ databases">
        <title>Complete genome sequence of of a novel Thermoleptolyngbya strain isolated from hot springs of Ganzi, Sichuan China.</title>
        <authorList>
            <person name="Tang J."/>
            <person name="Daroch M."/>
            <person name="Li L."/>
            <person name="Waleron K."/>
            <person name="Waleron M."/>
            <person name="Waleron M."/>
        </authorList>
    </citation>
    <scope>NUCLEOTIDE SEQUENCE [LARGE SCALE GENOMIC DNA]</scope>
    <source>
        <strain evidence="10 11">PKUAC-SCTA183</strain>
    </source>
</reference>
<feature type="active site" description="Charge relay system" evidence="5 6">
    <location>
        <position position="329"/>
    </location>
</feature>
<dbReference type="InterPro" id="IPR034204">
    <property type="entry name" value="PfSUB1-like_cat_dom"/>
</dbReference>
<dbReference type="Proteomes" id="UP000505210">
    <property type="component" value="Chromosome"/>
</dbReference>
<dbReference type="GO" id="GO:0006508">
    <property type="term" value="P:proteolysis"/>
    <property type="evidence" value="ECO:0007669"/>
    <property type="project" value="UniProtKB-KW"/>
</dbReference>
<feature type="active site" description="Charge relay system" evidence="5 6">
    <location>
        <position position="384"/>
    </location>
</feature>
<dbReference type="Gene3D" id="2.60.120.380">
    <property type="match status" value="1"/>
</dbReference>
<dbReference type="InterPro" id="IPR051048">
    <property type="entry name" value="Peptidase_S8/S53_subtilisin"/>
</dbReference>
<dbReference type="Pfam" id="PF00082">
    <property type="entry name" value="Peptidase_S8"/>
    <property type="match status" value="1"/>
</dbReference>
<dbReference type="KEGG" id="theu:HPC62_19325"/>
<organism evidence="10 11">
    <name type="scientific">Thermoleptolyngbya sichuanensis A183</name>
    <dbReference type="NCBI Taxonomy" id="2737172"/>
    <lineage>
        <taxon>Bacteria</taxon>
        <taxon>Bacillati</taxon>
        <taxon>Cyanobacteriota</taxon>
        <taxon>Cyanophyceae</taxon>
        <taxon>Oculatellales</taxon>
        <taxon>Oculatellaceae</taxon>
        <taxon>Thermoleptolyngbya</taxon>
        <taxon>Thermoleptolyngbya sichuanensis</taxon>
    </lineage>
</organism>
<dbReference type="CDD" id="cd07473">
    <property type="entry name" value="Peptidases_S8_Subtilisin_like"/>
    <property type="match status" value="1"/>
</dbReference>
<gene>
    <name evidence="10" type="ORF">HPC62_19325</name>
</gene>
<evidence type="ECO:0000256" key="7">
    <source>
        <dbReference type="RuleBase" id="RU003355"/>
    </source>
</evidence>
<dbReference type="GO" id="GO:0004252">
    <property type="term" value="F:serine-type endopeptidase activity"/>
    <property type="evidence" value="ECO:0007669"/>
    <property type="project" value="UniProtKB-UniRule"/>
</dbReference>
<dbReference type="InterPro" id="IPR023827">
    <property type="entry name" value="Peptidase_S8_Asp-AS"/>
</dbReference>
<dbReference type="InterPro" id="IPR015500">
    <property type="entry name" value="Peptidase_S8_subtilisin-rel"/>
</dbReference>
<evidence type="ECO:0000313" key="11">
    <source>
        <dbReference type="Proteomes" id="UP000505210"/>
    </source>
</evidence>
<feature type="region of interest" description="Disordered" evidence="8">
    <location>
        <begin position="104"/>
        <end position="132"/>
    </location>
</feature>
<keyword evidence="11" id="KW-1185">Reference proteome</keyword>
<dbReference type="PRINTS" id="PR00723">
    <property type="entry name" value="SUBTILISIN"/>
</dbReference>
<dbReference type="Gene3D" id="3.40.50.200">
    <property type="entry name" value="Peptidase S8/S53 domain"/>
    <property type="match status" value="1"/>
</dbReference>
<evidence type="ECO:0000256" key="8">
    <source>
        <dbReference type="SAM" id="MobiDB-lite"/>
    </source>
</evidence>
<evidence type="ECO:0000313" key="10">
    <source>
        <dbReference type="EMBL" id="QKD84047.1"/>
    </source>
</evidence>
<evidence type="ECO:0000256" key="6">
    <source>
        <dbReference type="PROSITE-ProRule" id="PRU01240"/>
    </source>
</evidence>
<dbReference type="InterPro" id="IPR000209">
    <property type="entry name" value="Peptidase_S8/S53_dom"/>
</dbReference>
<dbReference type="PROSITE" id="PS51892">
    <property type="entry name" value="SUBTILASE"/>
    <property type="match status" value="1"/>
</dbReference>
<evidence type="ECO:0000259" key="9">
    <source>
        <dbReference type="Pfam" id="PF00082"/>
    </source>
</evidence>
<feature type="active site" description="Charge relay system" evidence="5 6">
    <location>
        <position position="542"/>
    </location>
</feature>
<dbReference type="PANTHER" id="PTHR43399">
    <property type="entry name" value="SUBTILISIN-RELATED"/>
    <property type="match status" value="1"/>
</dbReference>
<accession>A0A6M8BGN7</accession>
<evidence type="ECO:0000256" key="3">
    <source>
        <dbReference type="ARBA" id="ARBA00022801"/>
    </source>
</evidence>
<dbReference type="EMBL" id="CP053661">
    <property type="protein sequence ID" value="QKD84047.1"/>
    <property type="molecule type" value="Genomic_DNA"/>
</dbReference>
<dbReference type="PANTHER" id="PTHR43399:SF4">
    <property type="entry name" value="CELL WALL-ASSOCIATED PROTEASE"/>
    <property type="match status" value="1"/>
</dbReference>
<dbReference type="PROSITE" id="PS00138">
    <property type="entry name" value="SUBTILASE_SER"/>
    <property type="match status" value="1"/>
</dbReference>
<dbReference type="InterPro" id="IPR022398">
    <property type="entry name" value="Peptidase_S8_His-AS"/>
</dbReference>